<evidence type="ECO:0008006" key="5">
    <source>
        <dbReference type="Google" id="ProtNLM"/>
    </source>
</evidence>
<reference evidence="3 4" key="1">
    <citation type="submission" date="2014-02" db="EMBL/GenBank/DDBJ databases">
        <title>Comparative genomics and transcriptomics to identify genetic mechanisms underlying the emergence of carbapenem resistant Acinetobacter baumannii (CRAb).</title>
        <authorList>
            <person name="Harris A.D."/>
            <person name="Johnson K.J."/>
            <person name="George J."/>
            <person name="Shefchek K."/>
            <person name="Daugherty S.C."/>
            <person name="Parankush S."/>
            <person name="Sadzewicz L."/>
            <person name="Tallon L."/>
            <person name="Sengamalay N."/>
            <person name="Hazen T.H."/>
            <person name="Rasko D.A."/>
        </authorList>
    </citation>
    <scope>NUCLEOTIDE SEQUENCE [LARGE SCALE GENOMIC DNA]</scope>
    <source>
        <strain evidence="3 4">99063</strain>
    </source>
</reference>
<name>A0A009SKH7_ACIBA</name>
<dbReference type="InterPro" id="IPR024572">
    <property type="entry name" value="RcnB"/>
</dbReference>
<feature type="region of interest" description="Disordered" evidence="1">
    <location>
        <begin position="25"/>
        <end position="47"/>
    </location>
</feature>
<dbReference type="Pfam" id="PF11776">
    <property type="entry name" value="RcnB"/>
    <property type="match status" value="1"/>
</dbReference>
<dbReference type="Gene3D" id="3.10.450.160">
    <property type="entry name" value="inner membrane protein cigr"/>
    <property type="match status" value="1"/>
</dbReference>
<dbReference type="Proteomes" id="UP000020735">
    <property type="component" value="Unassembled WGS sequence"/>
</dbReference>
<keyword evidence="2" id="KW-0732">Signal</keyword>
<dbReference type="EMBL" id="JEXJ01000071">
    <property type="protein sequence ID" value="EXC47287.1"/>
    <property type="molecule type" value="Genomic_DNA"/>
</dbReference>
<gene>
    <name evidence="3" type="ORF">J529_3199</name>
</gene>
<evidence type="ECO:0000256" key="1">
    <source>
        <dbReference type="SAM" id="MobiDB-lite"/>
    </source>
</evidence>
<dbReference type="RefSeq" id="WP_001094106.1">
    <property type="nucleotide sequence ID" value="NZ_JEXJ01000071.1"/>
</dbReference>
<feature type="signal peptide" evidence="2">
    <location>
        <begin position="1"/>
        <end position="23"/>
    </location>
</feature>
<organism evidence="3 4">
    <name type="scientific">Acinetobacter baumannii 99063</name>
    <dbReference type="NCBI Taxonomy" id="1310630"/>
    <lineage>
        <taxon>Bacteria</taxon>
        <taxon>Pseudomonadati</taxon>
        <taxon>Pseudomonadota</taxon>
        <taxon>Gammaproteobacteria</taxon>
        <taxon>Moraxellales</taxon>
        <taxon>Moraxellaceae</taxon>
        <taxon>Acinetobacter</taxon>
        <taxon>Acinetobacter calcoaceticus/baumannii complex</taxon>
    </lineage>
</organism>
<protein>
    <recommendedName>
        <fullName evidence="5">RcnB family protein</fullName>
    </recommendedName>
</protein>
<dbReference type="PATRIC" id="fig|1310630.3.peg.3121"/>
<evidence type="ECO:0000313" key="3">
    <source>
        <dbReference type="EMBL" id="EXC47287.1"/>
    </source>
</evidence>
<feature type="chain" id="PRO_5001451003" description="RcnB family protein" evidence="2">
    <location>
        <begin position="24"/>
        <end position="123"/>
    </location>
</feature>
<sequence length="123" mass="13915">MNTLIKAIVLSVSASVMGASAFAAPQENHNQPKHVNQHKKQVDQHKKQPVVQKVQAQKHTVKPSRDWKAGQVIPSQYRKGHSVDHKKYSNLTKPAKNQQWVKVNNDYVLINTVNHKIIKTIKG</sequence>
<accession>A0A009SKH7</accession>
<proteinExistence type="predicted"/>
<evidence type="ECO:0000313" key="4">
    <source>
        <dbReference type="Proteomes" id="UP000020735"/>
    </source>
</evidence>
<comment type="caution">
    <text evidence="3">The sequence shown here is derived from an EMBL/GenBank/DDBJ whole genome shotgun (WGS) entry which is preliminary data.</text>
</comment>
<dbReference type="AlphaFoldDB" id="A0A009SKH7"/>
<evidence type="ECO:0000256" key="2">
    <source>
        <dbReference type="SAM" id="SignalP"/>
    </source>
</evidence>